<dbReference type="RefSeq" id="WP_209682754.1">
    <property type="nucleotide sequence ID" value="NZ_JAGIOI010000001.1"/>
</dbReference>
<feature type="chain" id="PRO_5045088987" description="Peptidyl-prolyl cis-trans isomerase" evidence="7">
    <location>
        <begin position="23"/>
        <end position="314"/>
    </location>
</feature>
<evidence type="ECO:0000313" key="9">
    <source>
        <dbReference type="EMBL" id="MBP2414635.1"/>
    </source>
</evidence>
<evidence type="ECO:0000256" key="7">
    <source>
        <dbReference type="SAM" id="SignalP"/>
    </source>
</evidence>
<evidence type="ECO:0000256" key="5">
    <source>
        <dbReference type="PROSITE-ProRule" id="PRU00277"/>
    </source>
</evidence>
<keyword evidence="7" id="KW-0732">Signal</keyword>
<feature type="signal peptide" evidence="7">
    <location>
        <begin position="1"/>
        <end position="22"/>
    </location>
</feature>
<dbReference type="PANTHER" id="PTHR43811">
    <property type="entry name" value="FKBP-TYPE PEPTIDYL-PROLYL CIS-TRANS ISOMERASE FKPA"/>
    <property type="match status" value="1"/>
</dbReference>
<dbReference type="InterPro" id="IPR046357">
    <property type="entry name" value="PPIase_dom_sf"/>
</dbReference>
<proteinExistence type="inferred from homology"/>
<name>A0ABS4Z1M6_9MICC</name>
<dbReference type="Proteomes" id="UP000711614">
    <property type="component" value="Unassembled WGS sequence"/>
</dbReference>
<dbReference type="Pfam" id="PF00254">
    <property type="entry name" value="FKBP_C"/>
    <property type="match status" value="1"/>
</dbReference>
<dbReference type="InterPro" id="IPR001179">
    <property type="entry name" value="PPIase_FKBP_dom"/>
</dbReference>
<protein>
    <recommendedName>
        <fullName evidence="6">Peptidyl-prolyl cis-trans isomerase</fullName>
        <ecNumber evidence="6">5.2.1.8</ecNumber>
    </recommendedName>
</protein>
<comment type="caution">
    <text evidence="9">The sequence shown here is derived from an EMBL/GenBank/DDBJ whole genome shotgun (WGS) entry which is preliminary data.</text>
</comment>
<dbReference type="GO" id="GO:0003755">
    <property type="term" value="F:peptidyl-prolyl cis-trans isomerase activity"/>
    <property type="evidence" value="ECO:0007669"/>
    <property type="project" value="UniProtKB-EC"/>
</dbReference>
<evidence type="ECO:0000256" key="4">
    <source>
        <dbReference type="ARBA" id="ARBA00023235"/>
    </source>
</evidence>
<sequence length="314" mass="32078">MRRILALILPLMLLLTACGQSASTDPTPSASASVPPSNAEVFASVKVEDQGKGKAPKVTFKTPLAITAESMAVVSEGKGEPVKAGQAIVLQAIGFNAEDGKTSGDSFSDPAGQRILLDDAFKSSNPLVYNTFVGAKVGSWVAYAYPAQATGATASTEPAAMTVFLVESAADVAKPLSKPEGETVAPVAGLPTVKDDDKGVPVITIGDAKAPTALVAQDLITGKGAVVKETDTIVANYVGVNFVGGEIFDSSFQSGKPATFPLNQVIKGWTQGLAGKTVGSRVLLVIPADLAYGEQGSGKAKGDLVFVVDILGVQ</sequence>
<evidence type="ECO:0000256" key="1">
    <source>
        <dbReference type="ARBA" id="ARBA00000971"/>
    </source>
</evidence>
<dbReference type="SUPFAM" id="SSF54534">
    <property type="entry name" value="FKBP-like"/>
    <property type="match status" value="1"/>
</dbReference>
<dbReference type="PANTHER" id="PTHR43811:SF19">
    <property type="entry name" value="39 KDA FK506-BINDING NUCLEAR PROTEIN"/>
    <property type="match status" value="1"/>
</dbReference>
<evidence type="ECO:0000313" key="10">
    <source>
        <dbReference type="Proteomes" id="UP000711614"/>
    </source>
</evidence>
<evidence type="ECO:0000256" key="2">
    <source>
        <dbReference type="ARBA" id="ARBA00006577"/>
    </source>
</evidence>
<evidence type="ECO:0000256" key="6">
    <source>
        <dbReference type="RuleBase" id="RU003915"/>
    </source>
</evidence>
<dbReference type="Gene3D" id="3.10.50.40">
    <property type="match status" value="1"/>
</dbReference>
<dbReference type="PROSITE" id="PS51257">
    <property type="entry name" value="PROKAR_LIPOPROTEIN"/>
    <property type="match status" value="1"/>
</dbReference>
<keyword evidence="4 5" id="KW-0413">Isomerase</keyword>
<keyword evidence="3 5" id="KW-0697">Rotamase</keyword>
<comment type="catalytic activity">
    <reaction evidence="1 5 6">
        <text>[protein]-peptidylproline (omega=180) = [protein]-peptidylproline (omega=0)</text>
        <dbReference type="Rhea" id="RHEA:16237"/>
        <dbReference type="Rhea" id="RHEA-COMP:10747"/>
        <dbReference type="Rhea" id="RHEA-COMP:10748"/>
        <dbReference type="ChEBI" id="CHEBI:83833"/>
        <dbReference type="ChEBI" id="CHEBI:83834"/>
        <dbReference type="EC" id="5.2.1.8"/>
    </reaction>
</comment>
<comment type="similarity">
    <text evidence="2 6">Belongs to the FKBP-type PPIase family.</text>
</comment>
<evidence type="ECO:0000259" key="8">
    <source>
        <dbReference type="PROSITE" id="PS50059"/>
    </source>
</evidence>
<reference evidence="9 10" key="1">
    <citation type="submission" date="2021-03" db="EMBL/GenBank/DDBJ databases">
        <title>Sequencing the genomes of 1000 actinobacteria strains.</title>
        <authorList>
            <person name="Klenk H.-P."/>
        </authorList>
    </citation>
    <scope>NUCLEOTIDE SEQUENCE [LARGE SCALE GENOMIC DNA]</scope>
    <source>
        <strain evidence="9 10">DSM 16005</strain>
    </source>
</reference>
<dbReference type="EMBL" id="JAGIOI010000001">
    <property type="protein sequence ID" value="MBP2414635.1"/>
    <property type="molecule type" value="Genomic_DNA"/>
</dbReference>
<evidence type="ECO:0000256" key="3">
    <source>
        <dbReference type="ARBA" id="ARBA00023110"/>
    </source>
</evidence>
<gene>
    <name evidence="9" type="ORF">JOF48_003434</name>
</gene>
<feature type="domain" description="PPIase FKBP-type" evidence="8">
    <location>
        <begin position="230"/>
        <end position="314"/>
    </location>
</feature>
<dbReference type="EC" id="5.2.1.8" evidence="6"/>
<keyword evidence="10" id="KW-1185">Reference proteome</keyword>
<organism evidence="9 10">
    <name type="scientific">Arthrobacter stackebrandtii</name>
    <dbReference type="NCBI Taxonomy" id="272161"/>
    <lineage>
        <taxon>Bacteria</taxon>
        <taxon>Bacillati</taxon>
        <taxon>Actinomycetota</taxon>
        <taxon>Actinomycetes</taxon>
        <taxon>Micrococcales</taxon>
        <taxon>Micrococcaceae</taxon>
        <taxon>Arthrobacter</taxon>
    </lineage>
</organism>
<accession>A0ABS4Z1M6</accession>
<dbReference type="PROSITE" id="PS50059">
    <property type="entry name" value="FKBP_PPIASE"/>
    <property type="match status" value="1"/>
</dbReference>